<keyword evidence="3" id="KW-1185">Reference proteome</keyword>
<feature type="transmembrane region" description="Helical" evidence="1">
    <location>
        <begin position="50"/>
        <end position="66"/>
    </location>
</feature>
<dbReference type="EMBL" id="JRLV01000004">
    <property type="protein sequence ID" value="KGO83159.1"/>
    <property type="molecule type" value="Genomic_DNA"/>
</dbReference>
<feature type="transmembrane region" description="Helical" evidence="1">
    <location>
        <begin position="72"/>
        <end position="94"/>
    </location>
</feature>
<reference evidence="2 3" key="1">
    <citation type="submission" date="2013-09" db="EMBL/GenBank/DDBJ databases">
        <authorList>
            <person name="Zeng Z."/>
            <person name="Chen C."/>
        </authorList>
    </citation>
    <scope>NUCLEOTIDE SEQUENCE [LARGE SCALE GENOMIC DNA]</scope>
    <source>
        <strain evidence="2 3">F44-8</strain>
    </source>
</reference>
<dbReference type="STRING" id="1406840.Q763_03880"/>
<feature type="transmembrane region" description="Helical" evidence="1">
    <location>
        <begin position="20"/>
        <end position="38"/>
    </location>
</feature>
<dbReference type="AlphaFoldDB" id="A0A0A2LTA5"/>
<dbReference type="Proteomes" id="UP000030129">
    <property type="component" value="Unassembled WGS sequence"/>
</dbReference>
<protein>
    <submittedName>
        <fullName evidence="2">Uncharacterized protein</fullName>
    </submittedName>
</protein>
<name>A0A0A2LTA5_9FLAO</name>
<accession>A0A0A2LTA5</accession>
<dbReference type="RefSeq" id="WP_035131394.1">
    <property type="nucleotide sequence ID" value="NZ_JRLV01000004.1"/>
</dbReference>
<keyword evidence="1" id="KW-0812">Transmembrane</keyword>
<sequence length="95" mass="10429">MSTYDKFLDNYTKGFMGFNTLAILAQSCLGGIAAMFVLQNGNTPAQMIQLFFITIFCSGFNGSVLAQQKPKVVFNLLITTVILNLAIILLNVFIL</sequence>
<evidence type="ECO:0000313" key="3">
    <source>
        <dbReference type="Proteomes" id="UP000030129"/>
    </source>
</evidence>
<comment type="caution">
    <text evidence="2">The sequence shown here is derived from an EMBL/GenBank/DDBJ whole genome shotgun (WGS) entry which is preliminary data.</text>
</comment>
<dbReference type="PROSITE" id="PS51257">
    <property type="entry name" value="PROKAR_LIPOPROTEIN"/>
    <property type="match status" value="1"/>
</dbReference>
<keyword evidence="1" id="KW-0472">Membrane</keyword>
<proteinExistence type="predicted"/>
<keyword evidence="1" id="KW-1133">Transmembrane helix</keyword>
<organism evidence="2 3">
    <name type="scientific">Flavobacterium beibuense F44-8</name>
    <dbReference type="NCBI Taxonomy" id="1406840"/>
    <lineage>
        <taxon>Bacteria</taxon>
        <taxon>Pseudomonadati</taxon>
        <taxon>Bacteroidota</taxon>
        <taxon>Flavobacteriia</taxon>
        <taxon>Flavobacteriales</taxon>
        <taxon>Flavobacteriaceae</taxon>
        <taxon>Flavobacterium</taxon>
    </lineage>
</organism>
<gene>
    <name evidence="2" type="ORF">Q763_03880</name>
</gene>
<dbReference type="eggNOG" id="ENOG50331UG">
    <property type="taxonomic scope" value="Bacteria"/>
</dbReference>
<evidence type="ECO:0000256" key="1">
    <source>
        <dbReference type="SAM" id="Phobius"/>
    </source>
</evidence>
<evidence type="ECO:0000313" key="2">
    <source>
        <dbReference type="EMBL" id="KGO83159.1"/>
    </source>
</evidence>